<dbReference type="EMBL" id="JASPKZ010006440">
    <property type="protein sequence ID" value="KAJ9587411.1"/>
    <property type="molecule type" value="Genomic_DNA"/>
</dbReference>
<proteinExistence type="predicted"/>
<reference evidence="1" key="2">
    <citation type="submission" date="2023-05" db="EMBL/GenBank/DDBJ databases">
        <authorList>
            <person name="Fouks B."/>
        </authorList>
    </citation>
    <scope>NUCLEOTIDE SEQUENCE</scope>
    <source>
        <strain evidence="1">Stay&amp;Tobe</strain>
        <tissue evidence="1">Testes</tissue>
    </source>
</reference>
<protein>
    <submittedName>
        <fullName evidence="1">Uncharacterized protein</fullName>
    </submittedName>
</protein>
<evidence type="ECO:0000313" key="1">
    <source>
        <dbReference type="EMBL" id="KAJ9587411.1"/>
    </source>
</evidence>
<gene>
    <name evidence="1" type="ORF">L9F63_019065</name>
</gene>
<sequence length="403" mass="47124">DHMSCLHRLKKLRLYYFPLKRIKNGSANALLRYFRAPAGYFAPTTQPIFLRPWTISHLRKGAIYHKLFSLFILLYPDCSDSNSLNAWLLVVSWESDLLISHILTGRLFTNVIDTYQRPTGLTAAVQQSNSGTHLAEFFLFFKSFVRIKNIDIEEMPMASEITVPETPAGPISTSYQFYVRVRSQQKKKKSYNGNFFPELEATIAIKINSNTFTNVYSLQKVLKLLLLIRLGCHFRHFRRFVISISAVSVVVFFRVCSFQCGPCSHVLIHRDLRLITYKRSLHFYDSEKTRYIIKTRMQCYVVWIRFKPKYKFIVPKIRSAENCGCYAYEYTPKLKHLYTPTYLCNGIFYVPPDKFFRTPYIFPFGFLLSSRSDNTTFKLKFLYVCCKIQGLSANFNSKTNLFI</sequence>
<accession>A0AAD8EES3</accession>
<evidence type="ECO:0000313" key="2">
    <source>
        <dbReference type="Proteomes" id="UP001233999"/>
    </source>
</evidence>
<feature type="non-terminal residue" evidence="1">
    <location>
        <position position="1"/>
    </location>
</feature>
<dbReference type="AlphaFoldDB" id="A0AAD8EES3"/>
<dbReference type="Proteomes" id="UP001233999">
    <property type="component" value="Unassembled WGS sequence"/>
</dbReference>
<organism evidence="1 2">
    <name type="scientific">Diploptera punctata</name>
    <name type="common">Pacific beetle cockroach</name>
    <dbReference type="NCBI Taxonomy" id="6984"/>
    <lineage>
        <taxon>Eukaryota</taxon>
        <taxon>Metazoa</taxon>
        <taxon>Ecdysozoa</taxon>
        <taxon>Arthropoda</taxon>
        <taxon>Hexapoda</taxon>
        <taxon>Insecta</taxon>
        <taxon>Pterygota</taxon>
        <taxon>Neoptera</taxon>
        <taxon>Polyneoptera</taxon>
        <taxon>Dictyoptera</taxon>
        <taxon>Blattodea</taxon>
        <taxon>Blaberoidea</taxon>
        <taxon>Blaberidae</taxon>
        <taxon>Diplopterinae</taxon>
        <taxon>Diploptera</taxon>
    </lineage>
</organism>
<comment type="caution">
    <text evidence="1">The sequence shown here is derived from an EMBL/GenBank/DDBJ whole genome shotgun (WGS) entry which is preliminary data.</text>
</comment>
<feature type="non-terminal residue" evidence="1">
    <location>
        <position position="403"/>
    </location>
</feature>
<reference evidence="1" key="1">
    <citation type="journal article" date="2023" name="IScience">
        <title>Live-bearing cockroach genome reveals convergent evolutionary mechanisms linked to viviparity in insects and beyond.</title>
        <authorList>
            <person name="Fouks B."/>
            <person name="Harrison M.C."/>
            <person name="Mikhailova A.A."/>
            <person name="Marchal E."/>
            <person name="English S."/>
            <person name="Carruthers M."/>
            <person name="Jennings E.C."/>
            <person name="Chiamaka E.L."/>
            <person name="Frigard R.A."/>
            <person name="Pippel M."/>
            <person name="Attardo G.M."/>
            <person name="Benoit J.B."/>
            <person name="Bornberg-Bauer E."/>
            <person name="Tobe S.S."/>
        </authorList>
    </citation>
    <scope>NUCLEOTIDE SEQUENCE</scope>
    <source>
        <strain evidence="1">Stay&amp;Tobe</strain>
    </source>
</reference>
<keyword evidence="2" id="KW-1185">Reference proteome</keyword>
<name>A0AAD8EES3_DIPPU</name>